<feature type="transmembrane region" description="Helical" evidence="2">
    <location>
        <begin position="7"/>
        <end position="25"/>
    </location>
</feature>
<feature type="compositionally biased region" description="Low complexity" evidence="1">
    <location>
        <begin position="51"/>
        <end position="68"/>
    </location>
</feature>
<feature type="region of interest" description="Disordered" evidence="1">
    <location>
        <begin position="44"/>
        <end position="68"/>
    </location>
</feature>
<reference evidence="3" key="1">
    <citation type="submission" date="2021-01" db="EMBL/GenBank/DDBJ databases">
        <authorList>
            <person name="Corre E."/>
            <person name="Pelletier E."/>
            <person name="Niang G."/>
            <person name="Scheremetjew M."/>
            <person name="Finn R."/>
            <person name="Kale V."/>
            <person name="Holt S."/>
            <person name="Cochrane G."/>
            <person name="Meng A."/>
            <person name="Brown T."/>
            <person name="Cohen L."/>
        </authorList>
    </citation>
    <scope>NUCLEOTIDE SEQUENCE</scope>
    <source>
        <strain evidence="3">SL-175</strain>
    </source>
</reference>
<evidence type="ECO:0000313" key="3">
    <source>
        <dbReference type="EMBL" id="CAD8707781.1"/>
    </source>
</evidence>
<dbReference type="EMBL" id="HBFC01017583">
    <property type="protein sequence ID" value="CAD8707781.1"/>
    <property type="molecule type" value="Transcribed_RNA"/>
</dbReference>
<sequence length="216" mass="23238">MRSGGGVLLIGSMQLLVGLVLLFLYEAYKSHYLASFTSGDLARQQPQDASPNATTGANETAAASAPGSSGTTIINNIAYNSAQSADADGRFLNTPLDIIFYLSIVNNVFSVMGLAGMFAAQKNLVLAFFCYNAVNLVVSFHVFVDVCATIDLKRKHSAGLLPFERTVAAFLFFNFVLSCLASVFAVKAVDEIKEKKRLGDNYSVMSFESAHHDTPL</sequence>
<accession>A0A7S0SI98</accession>
<feature type="transmembrane region" description="Helical" evidence="2">
    <location>
        <begin position="124"/>
        <end position="144"/>
    </location>
</feature>
<keyword evidence="2" id="KW-0812">Transmembrane</keyword>
<gene>
    <name evidence="3" type="ORF">MANT1106_LOCUS10464</name>
</gene>
<feature type="transmembrane region" description="Helical" evidence="2">
    <location>
        <begin position="98"/>
        <end position="117"/>
    </location>
</feature>
<dbReference type="AlphaFoldDB" id="A0A7S0SI98"/>
<keyword evidence="2" id="KW-1133">Transmembrane helix</keyword>
<feature type="transmembrane region" description="Helical" evidence="2">
    <location>
        <begin position="167"/>
        <end position="189"/>
    </location>
</feature>
<evidence type="ECO:0000256" key="1">
    <source>
        <dbReference type="SAM" id="MobiDB-lite"/>
    </source>
</evidence>
<keyword evidence="2" id="KW-0472">Membrane</keyword>
<proteinExistence type="predicted"/>
<organism evidence="3">
    <name type="scientific">Mantoniella antarctica</name>
    <dbReference type="NCBI Taxonomy" id="81844"/>
    <lineage>
        <taxon>Eukaryota</taxon>
        <taxon>Viridiplantae</taxon>
        <taxon>Chlorophyta</taxon>
        <taxon>Mamiellophyceae</taxon>
        <taxon>Mamiellales</taxon>
        <taxon>Mamiellaceae</taxon>
        <taxon>Mantoniella</taxon>
    </lineage>
</organism>
<protein>
    <submittedName>
        <fullName evidence="3">Uncharacterized protein</fullName>
    </submittedName>
</protein>
<evidence type="ECO:0000256" key="2">
    <source>
        <dbReference type="SAM" id="Phobius"/>
    </source>
</evidence>
<name>A0A7S0SI98_9CHLO</name>